<keyword evidence="2" id="KW-1185">Reference proteome</keyword>
<dbReference type="EMBL" id="JAZHXI010000001">
    <property type="protein sequence ID" value="KAL2075094.1"/>
    <property type="molecule type" value="Genomic_DNA"/>
</dbReference>
<name>A0ABR4D178_9HELO</name>
<accession>A0ABR4D178</accession>
<protein>
    <submittedName>
        <fullName evidence="1">Uncharacterized protein</fullName>
    </submittedName>
</protein>
<comment type="caution">
    <text evidence="1">The sequence shown here is derived from an EMBL/GenBank/DDBJ whole genome shotgun (WGS) entry which is preliminary data.</text>
</comment>
<reference evidence="1 2" key="1">
    <citation type="journal article" date="2024" name="Commun. Biol.">
        <title>Comparative genomic analysis of thermophilic fungi reveals convergent evolutionary adaptations and gene losses.</title>
        <authorList>
            <person name="Steindorff A.S."/>
            <person name="Aguilar-Pontes M.V."/>
            <person name="Robinson A.J."/>
            <person name="Andreopoulos B."/>
            <person name="LaButti K."/>
            <person name="Kuo A."/>
            <person name="Mondo S."/>
            <person name="Riley R."/>
            <person name="Otillar R."/>
            <person name="Haridas S."/>
            <person name="Lipzen A."/>
            <person name="Grimwood J."/>
            <person name="Schmutz J."/>
            <person name="Clum A."/>
            <person name="Reid I.D."/>
            <person name="Moisan M.C."/>
            <person name="Butler G."/>
            <person name="Nguyen T.T.M."/>
            <person name="Dewar K."/>
            <person name="Conant G."/>
            <person name="Drula E."/>
            <person name="Henrissat B."/>
            <person name="Hansel C."/>
            <person name="Singer S."/>
            <person name="Hutchinson M.I."/>
            <person name="de Vries R.P."/>
            <person name="Natvig D.O."/>
            <person name="Powell A.J."/>
            <person name="Tsang A."/>
            <person name="Grigoriev I.V."/>
        </authorList>
    </citation>
    <scope>NUCLEOTIDE SEQUENCE [LARGE SCALE GENOMIC DNA]</scope>
    <source>
        <strain evidence="1 2">CBS 494.80</strain>
    </source>
</reference>
<evidence type="ECO:0000313" key="1">
    <source>
        <dbReference type="EMBL" id="KAL2075094.1"/>
    </source>
</evidence>
<gene>
    <name evidence="1" type="ORF">VTL71DRAFT_36</name>
</gene>
<organism evidence="1 2">
    <name type="scientific">Oculimacula yallundae</name>
    <dbReference type="NCBI Taxonomy" id="86028"/>
    <lineage>
        <taxon>Eukaryota</taxon>
        <taxon>Fungi</taxon>
        <taxon>Dikarya</taxon>
        <taxon>Ascomycota</taxon>
        <taxon>Pezizomycotina</taxon>
        <taxon>Leotiomycetes</taxon>
        <taxon>Helotiales</taxon>
        <taxon>Ploettnerulaceae</taxon>
        <taxon>Oculimacula</taxon>
    </lineage>
</organism>
<proteinExistence type="predicted"/>
<evidence type="ECO:0000313" key="2">
    <source>
        <dbReference type="Proteomes" id="UP001595075"/>
    </source>
</evidence>
<sequence>MGAPTRVILKDVLLFRQQFRNKDVSYEEAMKKYPKGVNYLLDMGSAGILDAKIAVTEAKTVDNDNDITPEQKKLFSKNYPG</sequence>
<dbReference type="Proteomes" id="UP001595075">
    <property type="component" value="Unassembled WGS sequence"/>
</dbReference>